<feature type="region of interest" description="Disordered" evidence="9">
    <location>
        <begin position="206"/>
        <end position="267"/>
    </location>
</feature>
<evidence type="ECO:0000256" key="4">
    <source>
        <dbReference type="ARBA" id="ARBA00022553"/>
    </source>
</evidence>
<dbReference type="SMART" id="SM00271">
    <property type="entry name" value="DnaJ"/>
    <property type="match status" value="1"/>
</dbReference>
<dbReference type="PRINTS" id="PR00625">
    <property type="entry name" value="JDOMAIN"/>
</dbReference>
<evidence type="ECO:0000256" key="1">
    <source>
        <dbReference type="ARBA" id="ARBA00004123"/>
    </source>
</evidence>
<keyword evidence="8" id="KW-0175">Coiled coil</keyword>
<evidence type="ECO:0000256" key="5">
    <source>
        <dbReference type="ARBA" id="ARBA00023186"/>
    </source>
</evidence>
<dbReference type="GO" id="GO:0030544">
    <property type="term" value="F:Hsp70 protein binding"/>
    <property type="evidence" value="ECO:0007669"/>
    <property type="project" value="TreeGrafter"/>
</dbReference>
<dbReference type="Pfam" id="PF00226">
    <property type="entry name" value="DnaJ"/>
    <property type="match status" value="1"/>
</dbReference>
<dbReference type="GO" id="GO:0005634">
    <property type="term" value="C:nucleus"/>
    <property type="evidence" value="ECO:0007669"/>
    <property type="project" value="UniProtKB-SubCell"/>
</dbReference>
<feature type="compositionally biased region" description="Basic and acidic residues" evidence="9">
    <location>
        <begin position="246"/>
        <end position="267"/>
    </location>
</feature>
<feature type="compositionally biased region" description="Polar residues" evidence="9">
    <location>
        <begin position="178"/>
        <end position="188"/>
    </location>
</feature>
<evidence type="ECO:0000256" key="8">
    <source>
        <dbReference type="SAM" id="Coils"/>
    </source>
</evidence>
<dbReference type="EMBL" id="OX365766">
    <property type="protein sequence ID" value="CAI4034270.1"/>
    <property type="molecule type" value="Genomic_DNA"/>
</dbReference>
<reference evidence="11" key="1">
    <citation type="submission" date="2022-10" db="EMBL/GenBank/DDBJ databases">
        <authorList>
            <person name="Byrne P K."/>
        </authorList>
    </citation>
    <scope>NUCLEOTIDE SEQUENCE</scope>
    <source>
        <strain evidence="11">IFO1815</strain>
    </source>
</reference>
<dbReference type="InterPro" id="IPR036869">
    <property type="entry name" value="J_dom_sf"/>
</dbReference>
<evidence type="ECO:0000256" key="6">
    <source>
        <dbReference type="ARBA" id="ARBA00023242"/>
    </source>
</evidence>
<protein>
    <recommendedName>
        <fullName evidence="7">J protein JJJ2</fullName>
    </recommendedName>
</protein>
<evidence type="ECO:0000256" key="3">
    <source>
        <dbReference type="ARBA" id="ARBA00022490"/>
    </source>
</evidence>
<evidence type="ECO:0000256" key="9">
    <source>
        <dbReference type="SAM" id="MobiDB-lite"/>
    </source>
</evidence>
<sequence length="560" mass="64934">MSEVIEPRLDRTTYYSILGLASNATSSEVHKSYLKLARLLHPDKTKSDKCEELFKAVVHAHSILTDENQKLRYDRDLKIKGLHTYQPREHCHIFKTKVKNSHEMSPIVGKSEAHSRQNKPYEQQPYGFGVGKKMNAPSKSKVPIFKSFNLKSYQRSHYYSSKKERKHGNPDIEGNGVSKINVSNRSSMDTNSQFQEIWEMLGNKANKSESYREDPDTPLRSVSSDSEEEHCYRETSKSSSPEEEQKDNKESKKERRMSAEEKGKEEMGYKQFKLPKIGVFSAGSRESNLQSPFYNHEYRHYSRNKYECRNQFRRSVSPIKEIPATTNTIEGWNILRDIVEKLNISNLDDRNKDMYRNDDKNEKKHNDMIDIEKLSIRDPKGIKRRKGDDISLEELSRSLPKEKDFFVMNAINESLESISLFKKLKTTENHTQSETLSQAESNNVKPKLSLEQYGITPKILDLQIPEIPDFGAILDLEALKLNVQLFINQCNKLKEELHQASLQRLRADMQFGDILTESQNIMTWKISLEFDKSLIDKMNILQKRQMQVVEIFSGICDGSV</sequence>
<feature type="region of interest" description="Disordered" evidence="9">
    <location>
        <begin position="110"/>
        <end position="129"/>
    </location>
</feature>
<dbReference type="InterPro" id="IPR001623">
    <property type="entry name" value="DnaJ_domain"/>
</dbReference>
<feature type="domain" description="J" evidence="10">
    <location>
        <begin position="13"/>
        <end position="77"/>
    </location>
</feature>
<organism evidence="11 12">
    <name type="scientific">Saccharomyces mikatae IFO 1815</name>
    <dbReference type="NCBI Taxonomy" id="226126"/>
    <lineage>
        <taxon>Eukaryota</taxon>
        <taxon>Fungi</taxon>
        <taxon>Dikarya</taxon>
        <taxon>Ascomycota</taxon>
        <taxon>Saccharomycotina</taxon>
        <taxon>Saccharomycetes</taxon>
        <taxon>Saccharomycetales</taxon>
        <taxon>Saccharomycetaceae</taxon>
        <taxon>Saccharomyces</taxon>
    </lineage>
</organism>
<evidence type="ECO:0000259" key="10">
    <source>
        <dbReference type="PROSITE" id="PS50076"/>
    </source>
</evidence>
<dbReference type="AlphaFoldDB" id="A0AA35IP10"/>
<keyword evidence="6" id="KW-0539">Nucleus</keyword>
<evidence type="ECO:0000256" key="7">
    <source>
        <dbReference type="ARBA" id="ARBA00068361"/>
    </source>
</evidence>
<comment type="subcellular location">
    <subcellularLocation>
        <location evidence="2">Cytoplasm</location>
    </subcellularLocation>
    <subcellularLocation>
        <location evidence="1">Nucleus</location>
    </subcellularLocation>
</comment>
<dbReference type="RefSeq" id="XP_056077391.1">
    <property type="nucleotide sequence ID" value="XM_056223366.1"/>
</dbReference>
<dbReference type="InterPro" id="IPR018253">
    <property type="entry name" value="DnaJ_domain_CS"/>
</dbReference>
<feature type="compositionally biased region" description="Basic and acidic residues" evidence="9">
    <location>
        <begin position="206"/>
        <end position="217"/>
    </location>
</feature>
<dbReference type="GO" id="GO:0071218">
    <property type="term" value="P:cellular response to misfolded protein"/>
    <property type="evidence" value="ECO:0007669"/>
    <property type="project" value="TreeGrafter"/>
</dbReference>
<keyword evidence="5" id="KW-0143">Chaperone</keyword>
<proteinExistence type="predicted"/>
<evidence type="ECO:0000313" key="12">
    <source>
        <dbReference type="Proteomes" id="UP001161438"/>
    </source>
</evidence>
<keyword evidence="4" id="KW-0597">Phosphoprotein</keyword>
<dbReference type="PANTHER" id="PTHR43908">
    <property type="entry name" value="AT29763P-RELATED"/>
    <property type="match status" value="1"/>
</dbReference>
<accession>A0AA35IP10</accession>
<dbReference type="InterPro" id="IPR051100">
    <property type="entry name" value="DnaJ_subfamily_B/C"/>
</dbReference>
<evidence type="ECO:0000256" key="2">
    <source>
        <dbReference type="ARBA" id="ARBA00004496"/>
    </source>
</evidence>
<keyword evidence="3" id="KW-0963">Cytoplasm</keyword>
<dbReference type="GeneID" id="80919087"/>
<dbReference type="SUPFAM" id="SSF46565">
    <property type="entry name" value="Chaperone J-domain"/>
    <property type="match status" value="1"/>
</dbReference>
<gene>
    <name evidence="11" type="primary">SMKI10G0550</name>
    <name evidence="11" type="ORF">SMKI_10G0550</name>
</gene>
<dbReference type="GO" id="GO:0005789">
    <property type="term" value="C:endoplasmic reticulum membrane"/>
    <property type="evidence" value="ECO:0007669"/>
    <property type="project" value="TreeGrafter"/>
</dbReference>
<dbReference type="FunFam" id="1.10.287.110:FF:000147">
    <property type="entry name" value="JJJ2p protein"/>
    <property type="match status" value="1"/>
</dbReference>
<name>A0AA35IP10_SACMI</name>
<dbReference type="PROSITE" id="PS50076">
    <property type="entry name" value="DNAJ_2"/>
    <property type="match status" value="1"/>
</dbReference>
<dbReference type="Gene3D" id="1.10.287.110">
    <property type="entry name" value="DnaJ domain"/>
    <property type="match status" value="1"/>
</dbReference>
<dbReference type="CDD" id="cd06257">
    <property type="entry name" value="DnaJ"/>
    <property type="match status" value="1"/>
</dbReference>
<dbReference type="Proteomes" id="UP001161438">
    <property type="component" value="Chromosome 10"/>
</dbReference>
<feature type="coiled-coil region" evidence="8">
    <location>
        <begin position="476"/>
        <end position="503"/>
    </location>
</feature>
<evidence type="ECO:0000313" key="11">
    <source>
        <dbReference type="EMBL" id="CAI4034270.1"/>
    </source>
</evidence>
<dbReference type="PANTHER" id="PTHR43908:SF3">
    <property type="entry name" value="AT29763P-RELATED"/>
    <property type="match status" value="1"/>
</dbReference>
<keyword evidence="12" id="KW-1185">Reference proteome</keyword>
<feature type="region of interest" description="Disordered" evidence="9">
    <location>
        <begin position="159"/>
        <end position="188"/>
    </location>
</feature>
<dbReference type="PROSITE" id="PS00636">
    <property type="entry name" value="DNAJ_1"/>
    <property type="match status" value="1"/>
</dbReference>